<evidence type="ECO:0000256" key="6">
    <source>
        <dbReference type="PIRSR" id="PIRSR004869-50"/>
    </source>
</evidence>
<dbReference type="CDD" id="cd01335">
    <property type="entry name" value="Radical_SAM"/>
    <property type="match status" value="1"/>
</dbReference>
<evidence type="ECO:0000259" key="7">
    <source>
        <dbReference type="PROSITE" id="PS51918"/>
    </source>
</evidence>
<organism evidence="8 9">
    <name type="scientific">Spirochaeta africana (strain ATCC 700263 / DSM 8902 / Z-7692)</name>
    <dbReference type="NCBI Taxonomy" id="889378"/>
    <lineage>
        <taxon>Bacteria</taxon>
        <taxon>Pseudomonadati</taxon>
        <taxon>Spirochaetota</taxon>
        <taxon>Spirochaetia</taxon>
        <taxon>Spirochaetales</taxon>
        <taxon>Spirochaetaceae</taxon>
        <taxon>Spirochaeta</taxon>
    </lineage>
</organism>
<comment type="cofactor">
    <cofactor evidence="6">
        <name>[4Fe-4S] cluster</name>
        <dbReference type="ChEBI" id="CHEBI:49883"/>
    </cofactor>
    <text evidence="6">Binds 1 [4Fe-4S] cluster. The cluster is coordinated with 3 cysteines and an exchangeable S-adenosyl-L-methionine.</text>
</comment>
<evidence type="ECO:0000313" key="8">
    <source>
        <dbReference type="EMBL" id="AFG36426.1"/>
    </source>
</evidence>
<dbReference type="Gene3D" id="3.20.20.70">
    <property type="entry name" value="Aldolase class I"/>
    <property type="match status" value="1"/>
</dbReference>
<dbReference type="InterPro" id="IPR034457">
    <property type="entry name" value="Organic_radical-activating"/>
</dbReference>
<dbReference type="PATRIC" id="fig|889378.3.peg.324"/>
<evidence type="ECO:0000256" key="4">
    <source>
        <dbReference type="ARBA" id="ARBA00023004"/>
    </source>
</evidence>
<name>H9UFY3_SPIAZ</name>
<dbReference type="AlphaFoldDB" id="H9UFY3"/>
<dbReference type="PANTHER" id="PTHR30352:SF5">
    <property type="entry name" value="PYRUVATE FORMATE-LYASE 1-ACTIVATING ENZYME"/>
    <property type="match status" value="1"/>
</dbReference>
<dbReference type="PROSITE" id="PS51918">
    <property type="entry name" value="RADICAL_SAM"/>
    <property type="match status" value="1"/>
</dbReference>
<protein>
    <submittedName>
        <fullName evidence="8">Pyruvate-formate lyase-activating enzyme</fullName>
    </submittedName>
</protein>
<accession>H9UFY3</accession>
<dbReference type="GO" id="GO:0016829">
    <property type="term" value="F:lyase activity"/>
    <property type="evidence" value="ECO:0007669"/>
    <property type="project" value="UniProtKB-KW"/>
</dbReference>
<dbReference type="GO" id="GO:0046872">
    <property type="term" value="F:metal ion binding"/>
    <property type="evidence" value="ECO:0007669"/>
    <property type="project" value="UniProtKB-KW"/>
</dbReference>
<feature type="binding site" evidence="6">
    <location>
        <position position="89"/>
    </location>
    <ligand>
        <name>[4Fe-4S] cluster</name>
        <dbReference type="ChEBI" id="CHEBI:49883"/>
        <note>4Fe-4S-S-AdoMet</note>
    </ligand>
</feature>
<keyword evidence="5 6" id="KW-0411">Iron-sulfur</keyword>
<dbReference type="InterPro" id="IPR027596">
    <property type="entry name" value="AmmeMemoSam_rS"/>
</dbReference>
<keyword evidence="8" id="KW-0670">Pyruvate</keyword>
<feature type="binding site" evidence="6">
    <location>
        <position position="86"/>
    </location>
    <ligand>
        <name>[4Fe-4S] cluster</name>
        <dbReference type="ChEBI" id="CHEBI:49883"/>
        <note>4Fe-4S-S-AdoMet</note>
    </ligand>
</feature>
<gene>
    <name evidence="8" type="ordered locus">Spiaf_0319</name>
</gene>
<dbReference type="HOGENOM" id="CLU_044176_1_0_12"/>
<dbReference type="SFLD" id="SFLDS00029">
    <property type="entry name" value="Radical_SAM"/>
    <property type="match status" value="1"/>
</dbReference>
<dbReference type="GO" id="GO:0051539">
    <property type="term" value="F:4 iron, 4 sulfur cluster binding"/>
    <property type="evidence" value="ECO:0007669"/>
    <property type="project" value="UniProtKB-KW"/>
</dbReference>
<feature type="domain" description="Radical SAM core" evidence="7">
    <location>
        <begin position="67"/>
        <end position="285"/>
    </location>
</feature>
<dbReference type="eggNOG" id="COG1180">
    <property type="taxonomic scope" value="Bacteria"/>
</dbReference>
<keyword evidence="9" id="KW-1185">Reference proteome</keyword>
<dbReference type="SUPFAM" id="SSF102114">
    <property type="entry name" value="Radical SAM enzymes"/>
    <property type="match status" value="1"/>
</dbReference>
<dbReference type="InterPro" id="IPR013785">
    <property type="entry name" value="Aldolase_TIM"/>
</dbReference>
<dbReference type="STRING" id="889378.Spiaf_0319"/>
<evidence type="ECO:0000256" key="1">
    <source>
        <dbReference type="ARBA" id="ARBA00022485"/>
    </source>
</evidence>
<dbReference type="PANTHER" id="PTHR30352">
    <property type="entry name" value="PYRUVATE FORMATE-LYASE-ACTIVATING ENZYME"/>
    <property type="match status" value="1"/>
</dbReference>
<sequence>MLCAQELQHNSEGSVTCLACQHRCRIADGAVGICGVRENREGQLVSLMYGHPAAQHLDPIEKKPLYHVLPGTRVLSAGTLGCNMSCRWCQNCSIAAPPRGAIARMQQQPTVSPQELVEQACRSQAAGIAFTYNEPTVWIEYARHTAELARQRGLAGLWVSNGYLTPQAWDYLSPHLTAANIDLKAFSDRTCRRYSGSSLQPVLDSIVHLHRQTEVWVEVTMLIIPGVNDDPHELQAAFEFLVGLSPQIPLHLSGFHPAHRMQEHPATSRIQLLQLASQARQAGIQFVYLGNTGDTMDISCPSCGHTAIQRNEYPTDGSCRACGSPLPGVWEVRQ</sequence>
<dbReference type="InterPro" id="IPR016431">
    <property type="entry name" value="Pyrv-formate_lyase-activ_prd"/>
</dbReference>
<keyword evidence="1" id="KW-0004">4Fe-4S</keyword>
<feature type="binding site" evidence="6">
    <location>
        <position position="82"/>
    </location>
    <ligand>
        <name>[4Fe-4S] cluster</name>
        <dbReference type="ChEBI" id="CHEBI:49883"/>
        <note>4Fe-4S-S-AdoMet</note>
    </ligand>
</feature>
<keyword evidence="8" id="KW-0456">Lyase</keyword>
<dbReference type="EMBL" id="CP003282">
    <property type="protein sequence ID" value="AFG36426.1"/>
    <property type="molecule type" value="Genomic_DNA"/>
</dbReference>
<dbReference type="Pfam" id="PF04055">
    <property type="entry name" value="Radical_SAM"/>
    <property type="match status" value="1"/>
</dbReference>
<evidence type="ECO:0000313" key="9">
    <source>
        <dbReference type="Proteomes" id="UP000007383"/>
    </source>
</evidence>
<dbReference type="SFLD" id="SFLDG01101">
    <property type="entry name" value="Uncharacterised_Radical_SAM_Su"/>
    <property type="match status" value="1"/>
</dbReference>
<evidence type="ECO:0000256" key="5">
    <source>
        <dbReference type="ARBA" id="ARBA00023014"/>
    </source>
</evidence>
<keyword evidence="4 6" id="KW-0408">Iron</keyword>
<dbReference type="NCBIfam" id="TIGR04337">
    <property type="entry name" value="AmmeMemoSam_rS"/>
    <property type="match status" value="1"/>
</dbReference>
<keyword evidence="3 6" id="KW-0479">Metal-binding</keyword>
<evidence type="ECO:0000256" key="2">
    <source>
        <dbReference type="ARBA" id="ARBA00022691"/>
    </source>
</evidence>
<dbReference type="InterPro" id="IPR058240">
    <property type="entry name" value="rSAM_sf"/>
</dbReference>
<dbReference type="PIRSF" id="PIRSF004869">
    <property type="entry name" value="PflX_prd"/>
    <property type="match status" value="1"/>
</dbReference>
<evidence type="ECO:0000256" key="3">
    <source>
        <dbReference type="ARBA" id="ARBA00022723"/>
    </source>
</evidence>
<reference evidence="9" key="1">
    <citation type="journal article" date="2013" name="Stand. Genomic Sci.">
        <title>Complete genome sequence of the halophilic bacterium Spirochaeta africana type strain (Z-7692(T)) from the alkaline Lake Magadi in the East African Rift.</title>
        <authorList>
            <person name="Liolos K."/>
            <person name="Abt B."/>
            <person name="Scheuner C."/>
            <person name="Teshima H."/>
            <person name="Held B."/>
            <person name="Lapidus A."/>
            <person name="Nolan M."/>
            <person name="Lucas S."/>
            <person name="Deshpande S."/>
            <person name="Cheng J.F."/>
            <person name="Tapia R."/>
            <person name="Goodwin L.A."/>
            <person name="Pitluck S."/>
            <person name="Pagani I."/>
            <person name="Ivanova N."/>
            <person name="Mavromatis K."/>
            <person name="Mikhailova N."/>
            <person name="Huntemann M."/>
            <person name="Pati A."/>
            <person name="Chen A."/>
            <person name="Palaniappan K."/>
            <person name="Land M."/>
            <person name="Rohde M."/>
            <person name="Tindall B.J."/>
            <person name="Detter J.C."/>
            <person name="Goker M."/>
            <person name="Bristow J."/>
            <person name="Eisen J.A."/>
            <person name="Markowitz V."/>
            <person name="Hugenholtz P."/>
            <person name="Woyke T."/>
            <person name="Klenk H.P."/>
            <person name="Kyrpides N.C."/>
        </authorList>
    </citation>
    <scope>NUCLEOTIDE SEQUENCE</scope>
    <source>
        <strain evidence="9">ATCC 700263 / DSM 8902 / Z-7692</strain>
    </source>
</reference>
<keyword evidence="2 6" id="KW-0949">S-adenosyl-L-methionine</keyword>
<dbReference type="Proteomes" id="UP000007383">
    <property type="component" value="Chromosome"/>
</dbReference>
<dbReference type="KEGG" id="sfc:Spiaf_0319"/>
<dbReference type="InterPro" id="IPR007197">
    <property type="entry name" value="rSAM"/>
</dbReference>
<proteinExistence type="predicted"/>